<name>A0AC35GV97_9BILA</name>
<dbReference type="WBParaSite" id="PS1159_v2.g915.t1">
    <property type="protein sequence ID" value="PS1159_v2.g915.t1"/>
    <property type="gene ID" value="PS1159_v2.g915"/>
</dbReference>
<dbReference type="Proteomes" id="UP000887580">
    <property type="component" value="Unplaced"/>
</dbReference>
<proteinExistence type="predicted"/>
<protein>
    <submittedName>
        <fullName evidence="2">Cadherin domain-containing protein</fullName>
    </submittedName>
</protein>
<accession>A0AC35GV97</accession>
<evidence type="ECO:0000313" key="2">
    <source>
        <dbReference type="WBParaSite" id="PS1159_v2.g915.t1"/>
    </source>
</evidence>
<evidence type="ECO:0000313" key="1">
    <source>
        <dbReference type="Proteomes" id="UP000887580"/>
    </source>
</evidence>
<sequence length="341" mass="37644">AAETEPEIKTETTEEEVTEPTPTLFSTEIDTASTEPDEIPTSIIVSSLPTETTLNESITEEVTDLTTTNVIVPLTFEQPTYSFMVENQRRGSKVDEIQLVGAHLGSNLQLEITPPEMAEIFRVDSETNEIFLKKVPETSQEAQEYIFNVTVFDPQNPERQSQTEISVSMMPFVVNPSEGPSEETMFPSISTTEEESPIPSTSETTLETKIPDIEAPSAKPIATSTGISTTDALLDLRFASTQFTATLPEGRYSNAIISLKPAPLNKGMPSGVLYSIDFSTTMKNETFPFSIREDNGIINVFGEIDREFNDLYEFIVTATLKQGDQEISDSALVQVRIDDVN</sequence>
<reference evidence="2" key="1">
    <citation type="submission" date="2022-11" db="UniProtKB">
        <authorList>
            <consortium name="WormBaseParasite"/>
        </authorList>
    </citation>
    <scope>IDENTIFICATION</scope>
</reference>
<organism evidence="1 2">
    <name type="scientific">Panagrolaimus sp. PS1159</name>
    <dbReference type="NCBI Taxonomy" id="55785"/>
    <lineage>
        <taxon>Eukaryota</taxon>
        <taxon>Metazoa</taxon>
        <taxon>Ecdysozoa</taxon>
        <taxon>Nematoda</taxon>
        <taxon>Chromadorea</taxon>
        <taxon>Rhabditida</taxon>
        <taxon>Tylenchina</taxon>
        <taxon>Panagrolaimomorpha</taxon>
        <taxon>Panagrolaimoidea</taxon>
        <taxon>Panagrolaimidae</taxon>
        <taxon>Panagrolaimus</taxon>
    </lineage>
</organism>